<evidence type="ECO:0000313" key="1">
    <source>
        <dbReference type="EMBL" id="AND42692.1"/>
    </source>
</evidence>
<proteinExistence type="predicted"/>
<dbReference type="Proteomes" id="UP000077856">
    <property type="component" value="Chromosome"/>
</dbReference>
<dbReference type="AlphaFoldDB" id="A0A160MH02"/>
<dbReference type="STRING" id="1196031.A361_03055"/>
<dbReference type="RefSeq" id="WP_033196542.1">
    <property type="nucleotide sequence ID" value="NZ_CP015506.1"/>
</dbReference>
<dbReference type="eggNOG" id="ENOG502ZFR2">
    <property type="taxonomic scope" value="Bacteria"/>
</dbReference>
<evidence type="ECO:0000313" key="2">
    <source>
        <dbReference type="Proteomes" id="UP000077856"/>
    </source>
</evidence>
<sequence length="272" mass="31317">MCSYQASPDCLRNYHDKYPEVFKEYFAYHCKNNEERHLQSIAKYSLTAIDDVHAKIIPVIEDVAGRYSAVYQVSFPIEVNLIVGGFGSNAFTHRMIIPNITFALEKLSPGTDHLKAIVAHEFGHACHNIISNNRDIVWSNIRWENPLTWLYQEGAATHFSRMTEPGLNTSVYFSFDDGGDEWLEFAISNQHDIKLEFAEDYVSKTADAIFLEWFSIRGGERFGYSRLGYFLGDMFFQSLVERMEERHAITAWKRPDFIDSAEVWLDGKGIVT</sequence>
<accession>A0A160MH02</accession>
<dbReference type="EMBL" id="CP015506">
    <property type="protein sequence ID" value="AND42692.1"/>
    <property type="molecule type" value="Genomic_DNA"/>
</dbReference>
<dbReference type="KEGG" id="bon:A361_03055"/>
<protein>
    <recommendedName>
        <fullName evidence="3">Aminopeptidase</fullName>
    </recommendedName>
</protein>
<name>A0A160MH02_9BACI</name>
<gene>
    <name evidence="1" type="ORF">A361_03055</name>
</gene>
<organism evidence="1 2">
    <name type="scientific">Cytobacillus oceanisediminis 2691</name>
    <dbReference type="NCBI Taxonomy" id="1196031"/>
    <lineage>
        <taxon>Bacteria</taxon>
        <taxon>Bacillati</taxon>
        <taxon>Bacillota</taxon>
        <taxon>Bacilli</taxon>
        <taxon>Bacillales</taxon>
        <taxon>Bacillaceae</taxon>
        <taxon>Cytobacillus</taxon>
    </lineage>
</organism>
<evidence type="ECO:0008006" key="3">
    <source>
        <dbReference type="Google" id="ProtNLM"/>
    </source>
</evidence>
<reference evidence="1 2" key="1">
    <citation type="submission" date="2016-04" db="EMBL/GenBank/DDBJ databases">
        <title>Complete genome sequence of Bacillus oceanisediminis strain 2691.</title>
        <authorList>
            <person name="Jeong H."/>
            <person name="Kim H.J."/>
            <person name="Lee D.-W."/>
        </authorList>
    </citation>
    <scope>NUCLEOTIDE SEQUENCE [LARGE SCALE GENOMIC DNA]</scope>
    <source>
        <strain evidence="1 2">2691</strain>
    </source>
</reference>